<name>A0A656AJI1_VIBCL</name>
<proteinExistence type="predicted"/>
<organism evidence="2 3">
    <name type="scientific">Vibrio cholerae</name>
    <dbReference type="NCBI Taxonomy" id="666"/>
    <lineage>
        <taxon>Bacteria</taxon>
        <taxon>Pseudomonadati</taxon>
        <taxon>Pseudomonadota</taxon>
        <taxon>Gammaproteobacteria</taxon>
        <taxon>Vibrionales</taxon>
        <taxon>Vibrionaceae</taxon>
        <taxon>Vibrio</taxon>
    </lineage>
</organism>
<feature type="region of interest" description="Disordered" evidence="1">
    <location>
        <begin position="1"/>
        <end position="21"/>
    </location>
</feature>
<reference evidence="2 3" key="1">
    <citation type="submission" date="2015-07" db="EMBL/GenBank/DDBJ databases">
        <authorList>
            <consortium name="Pathogen Informatics"/>
        </authorList>
    </citation>
    <scope>NUCLEOTIDE SEQUENCE [LARGE SCALE GENOMIC DNA]</scope>
    <source>
        <strain evidence="2 3">A51</strain>
    </source>
</reference>
<evidence type="ECO:0000256" key="1">
    <source>
        <dbReference type="SAM" id="MobiDB-lite"/>
    </source>
</evidence>
<dbReference type="AlphaFoldDB" id="A0A656AJI1"/>
<evidence type="ECO:0000313" key="2">
    <source>
        <dbReference type="EMBL" id="CSA49265.1"/>
    </source>
</evidence>
<protein>
    <submittedName>
        <fullName evidence="2">Uncharacterized protein</fullName>
    </submittedName>
</protein>
<feature type="compositionally biased region" description="Basic and acidic residues" evidence="1">
    <location>
        <begin position="7"/>
        <end position="21"/>
    </location>
</feature>
<gene>
    <name evidence="2" type="ORF">ERS013165_01728</name>
</gene>
<evidence type="ECO:0000313" key="3">
    <source>
        <dbReference type="Proteomes" id="UP000044806"/>
    </source>
</evidence>
<sequence>MLNALRQFHDEPLGKADHEDNKACHRKGIPRHADHLLSTMQQQIPHKATQMESVLLIHFNIDHQQNAHGPRGYKHNTVQ</sequence>
<dbReference type="EMBL" id="CWOW01000007">
    <property type="protein sequence ID" value="CSA49265.1"/>
    <property type="molecule type" value="Genomic_DNA"/>
</dbReference>
<dbReference type="Proteomes" id="UP000044806">
    <property type="component" value="Unassembled WGS sequence"/>
</dbReference>
<accession>A0A656AJI1</accession>